<dbReference type="Pfam" id="PF06925">
    <property type="entry name" value="MGDG_synth"/>
    <property type="match status" value="1"/>
</dbReference>
<comment type="subcellular location">
    <subcellularLocation>
        <location evidence="1">Membrane</location>
    </subcellularLocation>
</comment>
<accession>A0A9E7CQE1</accession>
<protein>
    <submittedName>
        <fullName evidence="7">Galactosyldiacylglycerol synthase</fullName>
    </submittedName>
</protein>
<evidence type="ECO:0000256" key="3">
    <source>
        <dbReference type="ARBA" id="ARBA00022676"/>
    </source>
</evidence>
<comment type="similarity">
    <text evidence="2">Belongs to the glycosyltransferase 28 family.</text>
</comment>
<evidence type="ECO:0000259" key="5">
    <source>
        <dbReference type="Pfam" id="PF04101"/>
    </source>
</evidence>
<dbReference type="InterPro" id="IPR007235">
    <property type="entry name" value="Glyco_trans_28_C"/>
</dbReference>
<keyword evidence="4" id="KW-0808">Transferase</keyword>
<evidence type="ECO:0000259" key="6">
    <source>
        <dbReference type="Pfam" id="PF06925"/>
    </source>
</evidence>
<feature type="domain" description="Glycosyl transferase family 28 C-terminal" evidence="5">
    <location>
        <begin position="210"/>
        <end position="346"/>
    </location>
</feature>
<evidence type="ECO:0000256" key="1">
    <source>
        <dbReference type="ARBA" id="ARBA00004370"/>
    </source>
</evidence>
<evidence type="ECO:0000313" key="7">
    <source>
        <dbReference type="EMBL" id="UNO47634.1"/>
    </source>
</evidence>
<dbReference type="GO" id="GO:0016758">
    <property type="term" value="F:hexosyltransferase activity"/>
    <property type="evidence" value="ECO:0007669"/>
    <property type="project" value="InterPro"/>
</dbReference>
<dbReference type="InterPro" id="IPR050519">
    <property type="entry name" value="Glycosyltransf_28_UgtP"/>
</dbReference>
<evidence type="ECO:0000256" key="2">
    <source>
        <dbReference type="ARBA" id="ARBA00006962"/>
    </source>
</evidence>
<dbReference type="Proteomes" id="UP000829401">
    <property type="component" value="Chromosome"/>
</dbReference>
<organism evidence="7 8">
    <name type="scientific">Alicyclobacillus acidoterrestris (strain ATCC 49025 / DSM 3922 / CIP 106132 / NCIMB 13137 / GD3B)</name>
    <dbReference type="NCBI Taxonomy" id="1356854"/>
    <lineage>
        <taxon>Bacteria</taxon>
        <taxon>Bacillati</taxon>
        <taxon>Bacillota</taxon>
        <taxon>Bacilli</taxon>
        <taxon>Bacillales</taxon>
        <taxon>Alicyclobacillaceae</taxon>
        <taxon>Alicyclobacillus</taxon>
    </lineage>
</organism>
<dbReference type="GO" id="GO:0016020">
    <property type="term" value="C:membrane"/>
    <property type="evidence" value="ECO:0007669"/>
    <property type="project" value="UniProtKB-SubCell"/>
</dbReference>
<proteinExistence type="inferred from homology"/>
<evidence type="ECO:0000313" key="8">
    <source>
        <dbReference type="Proteomes" id="UP000829401"/>
    </source>
</evidence>
<dbReference type="SUPFAM" id="SSF53756">
    <property type="entry name" value="UDP-Glycosyltransferase/glycogen phosphorylase"/>
    <property type="match status" value="1"/>
</dbReference>
<dbReference type="RefSeq" id="WP_031217963.1">
    <property type="nucleotide sequence ID" value="NZ_AURB01000058.1"/>
</dbReference>
<dbReference type="OrthoDB" id="9815663at2"/>
<dbReference type="Gene3D" id="3.40.50.2000">
    <property type="entry name" value="Glycogen Phosphorylase B"/>
    <property type="match status" value="1"/>
</dbReference>
<evidence type="ECO:0000256" key="4">
    <source>
        <dbReference type="ARBA" id="ARBA00022679"/>
    </source>
</evidence>
<gene>
    <name evidence="7" type="ORF">K1I37_13120</name>
</gene>
<dbReference type="Pfam" id="PF04101">
    <property type="entry name" value="Glyco_tran_28_C"/>
    <property type="match status" value="1"/>
</dbReference>
<reference evidence="8" key="1">
    <citation type="journal article" date="2022" name="G3 (Bethesda)">
        <title>Unveiling the complete genome sequence of Alicyclobacillus acidoterrestris DSM 3922T, a taint-producing strain.</title>
        <authorList>
            <person name="Leonardo I.C."/>
            <person name="Barreto Crespo M.T."/>
            <person name="Gaspar F.B."/>
        </authorList>
    </citation>
    <scope>NUCLEOTIDE SEQUENCE [LARGE SCALE GENOMIC DNA]</scope>
    <source>
        <strain evidence="8">DSM 3922</strain>
    </source>
</reference>
<dbReference type="KEGG" id="aaco:K1I37_13120"/>
<keyword evidence="8" id="KW-1185">Reference proteome</keyword>
<dbReference type="PANTHER" id="PTHR43025:SF3">
    <property type="entry name" value="MONOGALACTOSYLDIACYLGLYCEROL SYNTHASE 1, CHLOROPLASTIC"/>
    <property type="match status" value="1"/>
</dbReference>
<dbReference type="GO" id="GO:0009247">
    <property type="term" value="P:glycolipid biosynthetic process"/>
    <property type="evidence" value="ECO:0007669"/>
    <property type="project" value="InterPro"/>
</dbReference>
<dbReference type="PANTHER" id="PTHR43025">
    <property type="entry name" value="MONOGALACTOSYLDIACYLGLYCEROL SYNTHASE"/>
    <property type="match status" value="1"/>
</dbReference>
<name>A0A9E7CQE1_ALIAG</name>
<feature type="domain" description="Diacylglycerol glucosyltransferase N-terminal" evidence="6">
    <location>
        <begin position="14"/>
        <end position="176"/>
    </location>
</feature>
<dbReference type="InterPro" id="IPR009695">
    <property type="entry name" value="Diacylglyc_glucosyltr_N"/>
</dbReference>
<sequence length="362" mass="40362">MRVLLLYGSFGDGHRQVARAIEDVLVEVYGAHVSVVDPFRQTNRLVAAFNEWLYETLTAHAPFVYGWSYNWTRTLSPKHVLWKLLALFSRRATWAELRAHQPDVVVQLFPDHALVKYPRDLSKSPLLVTVLTDYALHSRWFHANVDLYLLPVDQMVAKAAPFLSGRDQIFVTGIPIRAPFSACRVDSAVPHGMIVISAGGRGVFPDLWFVVRSLLEAFPDSQVAVLCGRNEAMRKRIEAWSQRLSETRLIAIPFTDDVASYVQRAAFVVAKAGGISISECLASGKPMLFFKPQPGQEQHNAHVVTELGAGRVAYTRQEFQTILAQYRGASLAEMARAAIANAHPDAAIRAASAIVQMWQAKR</sequence>
<dbReference type="EMBL" id="CP080467">
    <property type="protein sequence ID" value="UNO47634.1"/>
    <property type="molecule type" value="Genomic_DNA"/>
</dbReference>
<dbReference type="AlphaFoldDB" id="A0A9E7CQE1"/>
<keyword evidence="3" id="KW-0328">Glycosyltransferase</keyword>